<proteinExistence type="predicted"/>
<evidence type="ECO:0000313" key="2">
    <source>
        <dbReference type="Proteomes" id="UP000002019"/>
    </source>
</evidence>
<gene>
    <name evidence="1" type="ordered locus">CLOAM0185</name>
</gene>
<protein>
    <submittedName>
        <fullName evidence="1">Uncharacterized protein</fullName>
    </submittedName>
</protein>
<organism evidence="1 2">
    <name type="scientific">Cloacimonas acidaminovorans (strain Evry)</name>
    <dbReference type="NCBI Taxonomy" id="459349"/>
    <lineage>
        <taxon>Bacteria</taxon>
        <taxon>Pseudomonadati</taxon>
        <taxon>Candidatus Cloacimonadota</taxon>
        <taxon>Candidatus Cloacimonadia</taxon>
        <taxon>Candidatus Cloacimonadales</taxon>
        <taxon>Candidatus Cloacimonadaceae</taxon>
        <taxon>Candidatus Cloacimonas</taxon>
    </lineage>
</organism>
<dbReference type="HOGENOM" id="CLU_3287113_0_0_0"/>
<reference evidence="1 2" key="1">
    <citation type="journal article" date="2008" name="J. Bacteriol.">
        <title>'Candidatus Cloacamonas acidaminovorans': genome sequence reconstruction provides a first glimpse of a new bacterial division.</title>
        <authorList>
            <person name="Pelletier E."/>
            <person name="Kreimeyer A."/>
            <person name="Bocs S."/>
            <person name="Rouy Z."/>
            <person name="Gyapay G."/>
            <person name="Chouari R."/>
            <person name="Riviere D."/>
            <person name="Ganesan A."/>
            <person name="Daegelen P."/>
            <person name="Sghir A."/>
            <person name="Cohen G.N."/>
            <person name="Medigue C."/>
            <person name="Weissenbach J."/>
            <person name="Le Paslier D."/>
        </authorList>
    </citation>
    <scope>NUCLEOTIDE SEQUENCE [LARGE SCALE GENOMIC DNA]</scope>
    <source>
        <strain evidence="2">Evry</strain>
    </source>
</reference>
<keyword evidence="2" id="KW-1185">Reference proteome</keyword>
<dbReference type="KEGG" id="caci:CLOAM0185"/>
<accession>B0VF43</accession>
<dbReference type="EMBL" id="CU466930">
    <property type="protein sequence ID" value="CAO80095.1"/>
    <property type="molecule type" value="Genomic_DNA"/>
</dbReference>
<dbReference type="AlphaFoldDB" id="B0VF43"/>
<evidence type="ECO:0000313" key="1">
    <source>
        <dbReference type="EMBL" id="CAO80095.1"/>
    </source>
</evidence>
<sequence length="40" mass="4753">MFAQGGKKNETQRLGLNIIYYHYSRLVKSHRAKFDQQILV</sequence>
<name>B0VF43_CLOAI</name>
<dbReference type="STRING" id="459349.CLOAM0185"/>
<dbReference type="Proteomes" id="UP000002019">
    <property type="component" value="Chromosome"/>
</dbReference>